<feature type="coiled-coil region" evidence="1">
    <location>
        <begin position="67"/>
        <end position="101"/>
    </location>
</feature>
<dbReference type="AlphaFoldDB" id="A0A0D2HUB3"/>
<evidence type="ECO:0000313" key="3">
    <source>
        <dbReference type="Proteomes" id="UP000032233"/>
    </source>
</evidence>
<sequence>MVKGQIVKAEGASTGYGAMIGSVVGGVIKGAGAKIVAKVGFKAVGVLLNTAFGLEKEPSNKELMDKLNQMDAELHQILDGIAEIEDNLKKLSQQLDYAVKVIVNEIDKAAYQSYVTTIKQWFDDDYMNICPDGPDSCAPSEQIQTLVDTVLDNNNGVEWVLSHLNSYIAGDQVEGTLRSTMDVLIGSQDKGDPLLVYQSFENYFVQMIWLQLKGLILMVDALNYQKDHPRTVAKDISWPGTALSYCEEIFLPNIQNQCQVFLQCVEKLVASLKALSPDPHGFLIDEANEIFLQADLLAYQISGFIDLKEDQLDVKDALEVRLTGNPDWMGRYGEGFEATLVPGAGDALQVGLTPLPNYNSANLEAPVRDFEAGVVYPAWILDTGDQDICFDSFTSQNKVTVAKLCPLDQSADSVINGAALSLKLPKPFDGAIYEFQVVQLIGNEGDSIENPFYFYHLSVLEPYVSGTCSNMWVKGDTEYYVEPEGHNPIKVENEQWYTGKQDGIPCCGFDLTLKITNNGVYDSWDYHAKANTVLNLPYVGAEKVKSLAVMIKGEAQVNQDPGKEGDYKENTGGISLALPGVPDLASLSLTPDQESQTWKLPTTLTAGPLNPGEQGPSMIGFGLAVNGTAGWDPVTWSSSRTFKNKVMITLSDWWVEYLD</sequence>
<dbReference type="InParanoid" id="A0A0D2HUB3"/>
<dbReference type="OrthoDB" id="9809364at2"/>
<evidence type="ECO:0000313" key="2">
    <source>
        <dbReference type="EMBL" id="KIX14018.1"/>
    </source>
</evidence>
<dbReference type="EMBL" id="AZAC01000014">
    <property type="protein sequence ID" value="KIX14018.1"/>
    <property type="molecule type" value="Genomic_DNA"/>
</dbReference>
<gene>
    <name evidence="2" type="ORF">X474_13215</name>
</gene>
<proteinExistence type="predicted"/>
<evidence type="ECO:0000256" key="1">
    <source>
        <dbReference type="SAM" id="Coils"/>
    </source>
</evidence>
<accession>A0A0D2HUB3</accession>
<keyword evidence="3" id="KW-1185">Reference proteome</keyword>
<organism evidence="2 3">
    <name type="scientific">Dethiosulfatarculus sandiegensis</name>
    <dbReference type="NCBI Taxonomy" id="1429043"/>
    <lineage>
        <taxon>Bacteria</taxon>
        <taxon>Pseudomonadati</taxon>
        <taxon>Thermodesulfobacteriota</taxon>
        <taxon>Desulfarculia</taxon>
        <taxon>Desulfarculales</taxon>
        <taxon>Desulfarculaceae</taxon>
        <taxon>Dethiosulfatarculus</taxon>
    </lineage>
</organism>
<keyword evidence="1" id="KW-0175">Coiled coil</keyword>
<name>A0A0D2HUB3_9BACT</name>
<dbReference type="Proteomes" id="UP000032233">
    <property type="component" value="Unassembled WGS sequence"/>
</dbReference>
<comment type="caution">
    <text evidence="2">The sequence shown here is derived from an EMBL/GenBank/DDBJ whole genome shotgun (WGS) entry which is preliminary data.</text>
</comment>
<protein>
    <submittedName>
        <fullName evidence="2">Uncharacterized protein</fullName>
    </submittedName>
</protein>
<reference evidence="2 3" key="1">
    <citation type="submission" date="2013-11" db="EMBL/GenBank/DDBJ databases">
        <title>Metagenomic analysis of a methanogenic consortium involved in long chain n-alkane degradation.</title>
        <authorList>
            <person name="Davidova I.A."/>
            <person name="Callaghan A.V."/>
            <person name="Wawrik B."/>
            <person name="Pruitt S."/>
            <person name="Marks C."/>
            <person name="Duncan K.E."/>
            <person name="Suflita J.M."/>
        </authorList>
    </citation>
    <scope>NUCLEOTIDE SEQUENCE [LARGE SCALE GENOMIC DNA]</scope>
    <source>
        <strain evidence="2 3">SPR</strain>
    </source>
</reference>
<dbReference type="RefSeq" id="WP_044349019.1">
    <property type="nucleotide sequence ID" value="NZ_AZAC01000014.1"/>
</dbReference>